<sequence>MACRRQLLAFTAVSLLLLFPSPVHRSPPPPSSFLTASTDAWAAVPHGAVDVDIPGSSRRLGPRHRILSDVPSYAEADDDPAPSSSEADTPSSSSASTADSGVPVLLAASPVHATPPSPVVVSRRIALGPCQLPRRVLLSSDVPAGAPAPAPNHRKRNWFLDVLLLILALILACVLCVICFAVGVALGYAICWLVERGGPVVASFVADNYAAARAWCRKASERVHPVTPQDAGGAAGPIAILFVLFAIAILVAAYVKVAAYVTNRCATAWLSIAAARKKATRVLPLDEDAVVRRRRSCGSVRDDEDFAGIKATSTYTGL</sequence>
<dbReference type="Gramene" id="TVU02908">
    <property type="protein sequence ID" value="TVU02908"/>
    <property type="gene ID" value="EJB05_51588"/>
</dbReference>
<feature type="region of interest" description="Disordered" evidence="1">
    <location>
        <begin position="53"/>
        <end position="98"/>
    </location>
</feature>
<feature type="compositionally biased region" description="Low complexity" evidence="1">
    <location>
        <begin position="81"/>
        <end position="98"/>
    </location>
</feature>
<feature type="transmembrane region" description="Helical" evidence="2">
    <location>
        <begin position="162"/>
        <end position="194"/>
    </location>
</feature>
<dbReference type="EMBL" id="RWGY01000260">
    <property type="protein sequence ID" value="TVU02908.1"/>
    <property type="molecule type" value="Genomic_DNA"/>
</dbReference>
<protein>
    <submittedName>
        <fullName evidence="4">Uncharacterized protein</fullName>
    </submittedName>
</protein>
<feature type="signal peptide" evidence="3">
    <location>
        <begin position="1"/>
        <end position="25"/>
    </location>
</feature>
<evidence type="ECO:0000313" key="4">
    <source>
        <dbReference type="EMBL" id="TVU02908.1"/>
    </source>
</evidence>
<feature type="transmembrane region" description="Helical" evidence="2">
    <location>
        <begin position="234"/>
        <end position="255"/>
    </location>
</feature>
<feature type="chain" id="PRO_5023870462" evidence="3">
    <location>
        <begin position="26"/>
        <end position="318"/>
    </location>
</feature>
<keyword evidence="2" id="KW-0812">Transmembrane</keyword>
<evidence type="ECO:0000256" key="2">
    <source>
        <dbReference type="SAM" id="Phobius"/>
    </source>
</evidence>
<name>A0A5J9SVA4_9POAL</name>
<feature type="non-terminal residue" evidence="4">
    <location>
        <position position="318"/>
    </location>
</feature>
<evidence type="ECO:0000256" key="3">
    <source>
        <dbReference type="SAM" id="SignalP"/>
    </source>
</evidence>
<gene>
    <name evidence="4" type="ORF">EJB05_51588</name>
</gene>
<accession>A0A5J9SVA4</accession>
<keyword evidence="2" id="KW-0472">Membrane</keyword>
<reference evidence="4 5" key="1">
    <citation type="journal article" date="2019" name="Sci. Rep.">
        <title>A high-quality genome of Eragrostis curvula grass provides insights into Poaceae evolution and supports new strategies to enhance forage quality.</title>
        <authorList>
            <person name="Carballo J."/>
            <person name="Santos B.A.C.M."/>
            <person name="Zappacosta D."/>
            <person name="Garbus I."/>
            <person name="Selva J.P."/>
            <person name="Gallo C.A."/>
            <person name="Diaz A."/>
            <person name="Albertini E."/>
            <person name="Caccamo M."/>
            <person name="Echenique V."/>
        </authorList>
    </citation>
    <scope>NUCLEOTIDE SEQUENCE [LARGE SCALE GENOMIC DNA]</scope>
    <source>
        <strain evidence="5">cv. Victoria</strain>
        <tissue evidence="4">Leaf</tissue>
    </source>
</reference>
<proteinExistence type="predicted"/>
<feature type="non-terminal residue" evidence="4">
    <location>
        <position position="1"/>
    </location>
</feature>
<evidence type="ECO:0000313" key="5">
    <source>
        <dbReference type="Proteomes" id="UP000324897"/>
    </source>
</evidence>
<keyword evidence="3" id="KW-0732">Signal</keyword>
<comment type="caution">
    <text evidence="4">The sequence shown here is derived from an EMBL/GenBank/DDBJ whole genome shotgun (WGS) entry which is preliminary data.</text>
</comment>
<dbReference type="AlphaFoldDB" id="A0A5J9SVA4"/>
<evidence type="ECO:0000256" key="1">
    <source>
        <dbReference type="SAM" id="MobiDB-lite"/>
    </source>
</evidence>
<keyword evidence="2" id="KW-1133">Transmembrane helix</keyword>
<dbReference type="Proteomes" id="UP000324897">
    <property type="component" value="Unassembled WGS sequence"/>
</dbReference>
<keyword evidence="5" id="KW-1185">Reference proteome</keyword>
<organism evidence="4 5">
    <name type="scientific">Eragrostis curvula</name>
    <name type="common">weeping love grass</name>
    <dbReference type="NCBI Taxonomy" id="38414"/>
    <lineage>
        <taxon>Eukaryota</taxon>
        <taxon>Viridiplantae</taxon>
        <taxon>Streptophyta</taxon>
        <taxon>Embryophyta</taxon>
        <taxon>Tracheophyta</taxon>
        <taxon>Spermatophyta</taxon>
        <taxon>Magnoliopsida</taxon>
        <taxon>Liliopsida</taxon>
        <taxon>Poales</taxon>
        <taxon>Poaceae</taxon>
        <taxon>PACMAD clade</taxon>
        <taxon>Chloridoideae</taxon>
        <taxon>Eragrostideae</taxon>
        <taxon>Eragrostidinae</taxon>
        <taxon>Eragrostis</taxon>
    </lineage>
</organism>